<accession>A0A1C1CAW2</accession>
<feature type="compositionally biased region" description="Polar residues" evidence="1">
    <location>
        <begin position="327"/>
        <end position="350"/>
    </location>
</feature>
<feature type="compositionally biased region" description="Polar residues" evidence="1">
    <location>
        <begin position="492"/>
        <end position="510"/>
    </location>
</feature>
<reference evidence="5" key="1">
    <citation type="submission" date="2015-07" db="EMBL/GenBank/DDBJ databases">
        <authorList>
            <person name="Teixeira M.M."/>
            <person name="Souza R.C."/>
            <person name="Almeida L.G."/>
            <person name="Vicente V.A."/>
            <person name="de Hoog S."/>
            <person name="Bocca A.L."/>
            <person name="de Almeida S.R."/>
            <person name="Vasconcelos A.T."/>
            <person name="Felipe M.S."/>
        </authorList>
    </citation>
    <scope>NUCLEOTIDE SEQUENCE [LARGE SCALE GENOMIC DNA]</scope>
    <source>
        <strain evidence="5">KSF</strain>
    </source>
</reference>
<evidence type="ECO:0000313" key="4">
    <source>
        <dbReference type="EMBL" id="OCT45601.1"/>
    </source>
</evidence>
<dbReference type="Pfam" id="PF23217">
    <property type="entry name" value="DUF7066"/>
    <property type="match status" value="1"/>
</dbReference>
<comment type="caution">
    <text evidence="4">The sequence shown here is derived from an EMBL/GenBank/DDBJ whole genome shotgun (WGS) entry which is preliminary data.</text>
</comment>
<feature type="chain" id="PRO_5008650736" description="DUF7066 domain-containing protein" evidence="2">
    <location>
        <begin position="21"/>
        <end position="584"/>
    </location>
</feature>
<dbReference type="EMBL" id="LGRB01000019">
    <property type="protein sequence ID" value="OCT45601.1"/>
    <property type="molecule type" value="Genomic_DNA"/>
</dbReference>
<gene>
    <name evidence="4" type="ORF">CLCR_01492</name>
</gene>
<evidence type="ECO:0000259" key="3">
    <source>
        <dbReference type="Pfam" id="PF23217"/>
    </source>
</evidence>
<sequence>MAINWRLRSTVFQLLAAVYAELGEQGFKGRYVSIAQYFGPEASYDAIKSFFAKEVSKAADQLKAQNPSHHGSGRGVPSRCPAGPSRRPPHLYFDDEDISILTQREFEAVEARVGHSLRGPAKRPRVIKASPRPSEGPEVIYAATVVDAPQNERRPSQAARHQPELTKPSHVGTVLSPSAVQSDTSQPQPESRGPSRKRRLSELRESMQPEIDESSRCKPPPQFESFGYVTSHGQYRCALCLSQLPSQEALERHERISQEHLRGLHNAQKVAKGREKLAQVTMPPNAGLDPNPPMPLQPQSVSDLHETSELQQPCGPSNAAPPAGNVRQRTPSDTIQVSRHSVGRTVSQSPGDAGKANPQEASRITVDKGKGKAVSTLSPATPLYPPDIRLPPPPPPPPQPQTPSQPSPVAETRPTTARTEIGTLDTPHTFKTAFSALQQLQDLKPKAEGNALPFSATEIAEVMRCSEIMIQLMGHVQREAKAVATSYSGTGSFDSGISLGSNPASAQRSSGVDEREAASAAGTETIQGSALPVAAERNDAVPQPISAPGIDVYTGMRRDGRHGESKEKRRRKDTGSEVSFIVLE</sequence>
<feature type="compositionally biased region" description="Polar residues" evidence="1">
    <location>
        <begin position="175"/>
        <end position="189"/>
    </location>
</feature>
<dbReference type="VEuPathDB" id="FungiDB:G647_03510"/>
<feature type="region of interest" description="Disordered" evidence="1">
    <location>
        <begin position="147"/>
        <end position="221"/>
    </location>
</feature>
<keyword evidence="5" id="KW-1185">Reference proteome</keyword>
<dbReference type="InterPro" id="IPR055494">
    <property type="entry name" value="DUF7066"/>
</dbReference>
<evidence type="ECO:0000256" key="2">
    <source>
        <dbReference type="SAM" id="SignalP"/>
    </source>
</evidence>
<feature type="domain" description="DUF7066" evidence="3">
    <location>
        <begin position="227"/>
        <end position="279"/>
    </location>
</feature>
<feature type="compositionally biased region" description="Basic and acidic residues" evidence="1">
    <location>
        <begin position="556"/>
        <end position="567"/>
    </location>
</feature>
<dbReference type="VEuPathDB" id="FungiDB:CLCR_01492"/>
<feature type="region of interest" description="Disordered" evidence="1">
    <location>
        <begin position="492"/>
        <end position="584"/>
    </location>
</feature>
<name>A0A1C1CAW2_9EURO</name>
<protein>
    <recommendedName>
        <fullName evidence="3">DUF7066 domain-containing protein</fullName>
    </recommendedName>
</protein>
<keyword evidence="2" id="KW-0732">Signal</keyword>
<evidence type="ECO:0000256" key="1">
    <source>
        <dbReference type="SAM" id="MobiDB-lite"/>
    </source>
</evidence>
<dbReference type="Proteomes" id="UP000094526">
    <property type="component" value="Unassembled WGS sequence"/>
</dbReference>
<dbReference type="AlphaFoldDB" id="A0A1C1CAW2"/>
<evidence type="ECO:0000313" key="5">
    <source>
        <dbReference type="Proteomes" id="UP000094526"/>
    </source>
</evidence>
<feature type="compositionally biased region" description="Pro residues" evidence="1">
    <location>
        <begin position="382"/>
        <end position="406"/>
    </location>
</feature>
<dbReference type="OrthoDB" id="4145020at2759"/>
<organism evidence="4 5">
    <name type="scientific">Cladophialophora carrionii</name>
    <dbReference type="NCBI Taxonomy" id="86049"/>
    <lineage>
        <taxon>Eukaryota</taxon>
        <taxon>Fungi</taxon>
        <taxon>Dikarya</taxon>
        <taxon>Ascomycota</taxon>
        <taxon>Pezizomycotina</taxon>
        <taxon>Eurotiomycetes</taxon>
        <taxon>Chaetothyriomycetidae</taxon>
        <taxon>Chaetothyriales</taxon>
        <taxon>Herpotrichiellaceae</taxon>
        <taxon>Cladophialophora</taxon>
    </lineage>
</organism>
<proteinExistence type="predicted"/>
<feature type="region of interest" description="Disordered" evidence="1">
    <location>
        <begin position="61"/>
        <end position="86"/>
    </location>
</feature>
<feature type="signal peptide" evidence="2">
    <location>
        <begin position="1"/>
        <end position="20"/>
    </location>
</feature>
<feature type="region of interest" description="Disordered" evidence="1">
    <location>
        <begin position="281"/>
        <end position="425"/>
    </location>
</feature>